<feature type="transmembrane region" description="Helical" evidence="1">
    <location>
        <begin position="33"/>
        <end position="54"/>
    </location>
</feature>
<keyword evidence="1" id="KW-0472">Membrane</keyword>
<evidence type="ECO:0000313" key="2">
    <source>
        <dbReference type="EMBL" id="PON37820.1"/>
    </source>
</evidence>
<organism evidence="2 3">
    <name type="scientific">Parasponia andersonii</name>
    <name type="common">Sponia andersonii</name>
    <dbReference type="NCBI Taxonomy" id="3476"/>
    <lineage>
        <taxon>Eukaryota</taxon>
        <taxon>Viridiplantae</taxon>
        <taxon>Streptophyta</taxon>
        <taxon>Embryophyta</taxon>
        <taxon>Tracheophyta</taxon>
        <taxon>Spermatophyta</taxon>
        <taxon>Magnoliopsida</taxon>
        <taxon>eudicotyledons</taxon>
        <taxon>Gunneridae</taxon>
        <taxon>Pentapetalae</taxon>
        <taxon>rosids</taxon>
        <taxon>fabids</taxon>
        <taxon>Rosales</taxon>
        <taxon>Cannabaceae</taxon>
        <taxon>Parasponia</taxon>
    </lineage>
</organism>
<gene>
    <name evidence="2" type="ORF">PanWU01x14_317360</name>
</gene>
<name>A0A2P5AMS7_PARAD</name>
<reference evidence="3" key="1">
    <citation type="submission" date="2016-06" db="EMBL/GenBank/DDBJ databases">
        <title>Parallel loss of symbiosis genes in relatives of nitrogen-fixing non-legume Parasponia.</title>
        <authorList>
            <person name="Van Velzen R."/>
            <person name="Holmer R."/>
            <person name="Bu F."/>
            <person name="Rutten L."/>
            <person name="Van Zeijl A."/>
            <person name="Liu W."/>
            <person name="Santuari L."/>
            <person name="Cao Q."/>
            <person name="Sharma T."/>
            <person name="Shen D."/>
            <person name="Roswanjaya Y."/>
            <person name="Wardhani T."/>
            <person name="Kalhor M.S."/>
            <person name="Jansen J."/>
            <person name="Van den Hoogen J."/>
            <person name="Gungor B."/>
            <person name="Hartog M."/>
            <person name="Hontelez J."/>
            <person name="Verver J."/>
            <person name="Yang W.-C."/>
            <person name="Schijlen E."/>
            <person name="Repin R."/>
            <person name="Schilthuizen M."/>
            <person name="Schranz E."/>
            <person name="Heidstra R."/>
            <person name="Miyata K."/>
            <person name="Fedorova E."/>
            <person name="Kohlen W."/>
            <person name="Bisseling T."/>
            <person name="Smit S."/>
            <person name="Geurts R."/>
        </authorList>
    </citation>
    <scope>NUCLEOTIDE SEQUENCE [LARGE SCALE GENOMIC DNA]</scope>
    <source>
        <strain evidence="3">cv. WU1-14</strain>
    </source>
</reference>
<protein>
    <submittedName>
        <fullName evidence="2">Uncharacterized protein</fullName>
    </submittedName>
</protein>
<keyword evidence="1" id="KW-0812">Transmembrane</keyword>
<evidence type="ECO:0000256" key="1">
    <source>
        <dbReference type="SAM" id="Phobius"/>
    </source>
</evidence>
<sequence>MGAAKNDEDDGEKVHGKSLQDAAASFKVSLIEFIYFPLVPFGTMSILMAAQSLASLKTSPTKGTLEVLSRD</sequence>
<keyword evidence="1" id="KW-1133">Transmembrane helix</keyword>
<keyword evidence="3" id="KW-1185">Reference proteome</keyword>
<accession>A0A2P5AMS7</accession>
<evidence type="ECO:0000313" key="3">
    <source>
        <dbReference type="Proteomes" id="UP000237105"/>
    </source>
</evidence>
<dbReference type="AlphaFoldDB" id="A0A2P5AMS7"/>
<comment type="caution">
    <text evidence="2">The sequence shown here is derived from an EMBL/GenBank/DDBJ whole genome shotgun (WGS) entry which is preliminary data.</text>
</comment>
<dbReference type="Proteomes" id="UP000237105">
    <property type="component" value="Unassembled WGS sequence"/>
</dbReference>
<dbReference type="EMBL" id="JXTB01000516">
    <property type="protein sequence ID" value="PON37820.1"/>
    <property type="molecule type" value="Genomic_DNA"/>
</dbReference>
<proteinExistence type="predicted"/>